<feature type="compositionally biased region" description="Basic residues" evidence="1">
    <location>
        <begin position="36"/>
        <end position="47"/>
    </location>
</feature>
<organism evidence="2 3">
    <name type="scientific">Clunio marinus</name>
    <dbReference type="NCBI Taxonomy" id="568069"/>
    <lineage>
        <taxon>Eukaryota</taxon>
        <taxon>Metazoa</taxon>
        <taxon>Ecdysozoa</taxon>
        <taxon>Arthropoda</taxon>
        <taxon>Hexapoda</taxon>
        <taxon>Insecta</taxon>
        <taxon>Pterygota</taxon>
        <taxon>Neoptera</taxon>
        <taxon>Endopterygota</taxon>
        <taxon>Diptera</taxon>
        <taxon>Nematocera</taxon>
        <taxon>Chironomoidea</taxon>
        <taxon>Chironomidae</taxon>
        <taxon>Clunio</taxon>
    </lineage>
</organism>
<sequence>MAKIRSFSELYCLVVSYATMPTIWCQPKGKQERKEKKGIKSSRRKAKAKANKDIVMYNKKFIFIQMPQNIQATTDKMSICDVRAKHFELKDTQKQQRDRYSPPP</sequence>
<dbReference type="AlphaFoldDB" id="A0A1J1J250"/>
<dbReference type="Proteomes" id="UP000183832">
    <property type="component" value="Unassembled WGS sequence"/>
</dbReference>
<evidence type="ECO:0000313" key="3">
    <source>
        <dbReference type="Proteomes" id="UP000183832"/>
    </source>
</evidence>
<proteinExistence type="predicted"/>
<feature type="region of interest" description="Disordered" evidence="1">
    <location>
        <begin position="28"/>
        <end position="47"/>
    </location>
</feature>
<accession>A0A1J1J250</accession>
<reference evidence="2 3" key="1">
    <citation type="submission" date="2015-04" db="EMBL/GenBank/DDBJ databases">
        <authorList>
            <person name="Syromyatnikov M.Y."/>
            <person name="Popov V.N."/>
        </authorList>
    </citation>
    <scope>NUCLEOTIDE SEQUENCE [LARGE SCALE GENOMIC DNA]</scope>
</reference>
<evidence type="ECO:0000313" key="2">
    <source>
        <dbReference type="EMBL" id="CRL06463.1"/>
    </source>
</evidence>
<keyword evidence="3" id="KW-1185">Reference proteome</keyword>
<protein>
    <submittedName>
        <fullName evidence="2">CLUMA_CG019693, isoform A</fullName>
    </submittedName>
</protein>
<dbReference type="EMBL" id="CVRI01000067">
    <property type="protein sequence ID" value="CRL06463.1"/>
    <property type="molecule type" value="Genomic_DNA"/>
</dbReference>
<gene>
    <name evidence="2" type="ORF">CLUMA_CG019693</name>
</gene>
<name>A0A1J1J250_9DIPT</name>
<evidence type="ECO:0000256" key="1">
    <source>
        <dbReference type="SAM" id="MobiDB-lite"/>
    </source>
</evidence>